<dbReference type="Proteomes" id="UP000288388">
    <property type="component" value="Unassembled WGS sequence"/>
</dbReference>
<dbReference type="Pfam" id="PF01381">
    <property type="entry name" value="HTH_3"/>
    <property type="match status" value="1"/>
</dbReference>
<dbReference type="InterPro" id="IPR053163">
    <property type="entry name" value="HTH-type_regulator_Rgg"/>
</dbReference>
<comment type="caution">
    <text evidence="2">The sequence shown here is derived from an EMBL/GenBank/DDBJ whole genome shotgun (WGS) entry which is preliminary data.</text>
</comment>
<dbReference type="PANTHER" id="PTHR37038:SF12">
    <property type="entry name" value="TRANSCRIPTIONAL REGULATOR"/>
    <property type="match status" value="1"/>
</dbReference>
<dbReference type="CDD" id="cd00093">
    <property type="entry name" value="HTH_XRE"/>
    <property type="match status" value="1"/>
</dbReference>
<dbReference type="AlphaFoldDB" id="A0A437US49"/>
<dbReference type="SMART" id="SM00530">
    <property type="entry name" value="HTH_XRE"/>
    <property type="match status" value="1"/>
</dbReference>
<proteinExistence type="predicted"/>
<evidence type="ECO:0000313" key="2">
    <source>
        <dbReference type="EMBL" id="RVU96458.1"/>
    </source>
</evidence>
<dbReference type="InterPro" id="IPR010982">
    <property type="entry name" value="Lambda_DNA-bd_dom_sf"/>
</dbReference>
<name>A0A437US49_ENTAV</name>
<dbReference type="GO" id="GO:0003677">
    <property type="term" value="F:DNA binding"/>
    <property type="evidence" value="ECO:0007669"/>
    <property type="project" value="InterPro"/>
</dbReference>
<dbReference type="InterPro" id="IPR010057">
    <property type="entry name" value="Transcription_activator_Rgg_C"/>
</dbReference>
<dbReference type="RefSeq" id="WP_127979674.1">
    <property type="nucleotide sequence ID" value="NZ_JAYEYR010000053.1"/>
</dbReference>
<dbReference type="PROSITE" id="PS50943">
    <property type="entry name" value="HTH_CROC1"/>
    <property type="match status" value="1"/>
</dbReference>
<dbReference type="EMBL" id="RYZS01000001">
    <property type="protein sequence ID" value="RVU96458.1"/>
    <property type="molecule type" value="Genomic_DNA"/>
</dbReference>
<sequence length="282" mass="32916">MYHGEVIRKIRRSKGLTQKEVYLGIVSKSYAIEFEKGNHSISATLLLDILERLSLDMDEFLYISQDYRLNEQADYIFRYSNYSNNYDLPALYQLLQELQEQQGPIANVHVAEVRSRIRIIEATNKTGSYTPDVVLSEDKATIIQYLTNLQTWTLQEIQLFANTLEFIEGEKQLLFFKQLSKSLELYKNYDRGREIFCSLLVNLIRETLDENLLDYAEVLIEQLLLLSTEYKECFHRLCAKFFKGVLLTKRGNANGQTESEMVLKILYELDYAPLAKELESLL</sequence>
<dbReference type="InterPro" id="IPR011990">
    <property type="entry name" value="TPR-like_helical_dom_sf"/>
</dbReference>
<reference evidence="2 3" key="1">
    <citation type="submission" date="2018-12" db="EMBL/GenBank/DDBJ databases">
        <title>A novel vanA-carrying plasmid in a clinical isolate of Enterococcus avium.</title>
        <authorList>
            <person name="Bernasconi O.J."/>
            <person name="Luzzaro F."/>
            <person name="Endimiani A."/>
        </authorList>
    </citation>
    <scope>NUCLEOTIDE SEQUENCE [LARGE SCALE GENOMIC DNA]</scope>
    <source>
        <strain evidence="2 3">LC0559/18</strain>
    </source>
</reference>
<dbReference type="Gene3D" id="1.25.40.10">
    <property type="entry name" value="Tetratricopeptide repeat domain"/>
    <property type="match status" value="1"/>
</dbReference>
<dbReference type="NCBIfam" id="TIGR01716">
    <property type="entry name" value="RGG_Cterm"/>
    <property type="match status" value="1"/>
</dbReference>
<organism evidence="2 3">
    <name type="scientific">Enterococcus avium</name>
    <name type="common">Streptococcus avium</name>
    <dbReference type="NCBI Taxonomy" id="33945"/>
    <lineage>
        <taxon>Bacteria</taxon>
        <taxon>Bacillati</taxon>
        <taxon>Bacillota</taxon>
        <taxon>Bacilli</taxon>
        <taxon>Lactobacillales</taxon>
        <taxon>Enterococcaceae</taxon>
        <taxon>Enterococcus</taxon>
    </lineage>
</organism>
<gene>
    <name evidence="2" type="ORF">EK398_17380</name>
</gene>
<dbReference type="InterPro" id="IPR001387">
    <property type="entry name" value="Cro/C1-type_HTH"/>
</dbReference>
<protein>
    <submittedName>
        <fullName evidence="2">Rgg/GadR/MutR family transcriptional regulator</fullName>
    </submittedName>
</protein>
<accession>A0A437US49</accession>
<feature type="domain" description="HTH cro/C1-type" evidence="1">
    <location>
        <begin position="7"/>
        <end position="60"/>
    </location>
</feature>
<dbReference type="Pfam" id="PF21259">
    <property type="entry name" value="Rgg_C"/>
    <property type="match status" value="1"/>
</dbReference>
<dbReference type="SUPFAM" id="SSF47413">
    <property type="entry name" value="lambda repressor-like DNA-binding domains"/>
    <property type="match status" value="1"/>
</dbReference>
<dbReference type="PANTHER" id="PTHR37038">
    <property type="entry name" value="TRANSCRIPTIONAL REGULATOR-RELATED"/>
    <property type="match status" value="1"/>
</dbReference>
<evidence type="ECO:0000313" key="3">
    <source>
        <dbReference type="Proteomes" id="UP000288388"/>
    </source>
</evidence>
<evidence type="ECO:0000259" key="1">
    <source>
        <dbReference type="PROSITE" id="PS50943"/>
    </source>
</evidence>